<dbReference type="KEGG" id="ckh:LVJ77_04110"/>
<evidence type="ECO:0000256" key="1">
    <source>
        <dbReference type="SAM" id="SignalP"/>
    </source>
</evidence>
<reference evidence="2" key="1">
    <citation type="journal article" date="2022" name="Res Sq">
        <title>Evolution of multicellular longitudinally dividing oral cavity symbionts (Neisseriaceae).</title>
        <authorList>
            <person name="Nyongesa S."/>
            <person name="Weber P."/>
            <person name="Bernet E."/>
            <person name="Pullido F."/>
            <person name="Nieckarz M."/>
            <person name="Delaby M."/>
            <person name="Nieves C."/>
            <person name="Viehboeck T."/>
            <person name="Krause N."/>
            <person name="Rivera-Millot A."/>
            <person name="Nakamura A."/>
            <person name="Vischer N."/>
            <person name="VanNieuwenhze M."/>
            <person name="Brun Y."/>
            <person name="Cava F."/>
            <person name="Bulgheresi S."/>
            <person name="Veyrier F."/>
        </authorList>
    </citation>
    <scope>NUCLEOTIDE SEQUENCE</scope>
    <source>
        <strain evidence="2">17694</strain>
    </source>
</reference>
<proteinExistence type="predicted"/>
<keyword evidence="3" id="KW-1185">Reference proteome</keyword>
<keyword evidence="1" id="KW-0732">Signal</keyword>
<organism evidence="2 3">
    <name type="scientific">Conchiformibius kuhniae</name>
    <dbReference type="NCBI Taxonomy" id="211502"/>
    <lineage>
        <taxon>Bacteria</taxon>
        <taxon>Pseudomonadati</taxon>
        <taxon>Pseudomonadota</taxon>
        <taxon>Betaproteobacteria</taxon>
        <taxon>Neisseriales</taxon>
        <taxon>Neisseriaceae</taxon>
        <taxon>Conchiformibius</taxon>
    </lineage>
</organism>
<dbReference type="EMBL" id="CP091521">
    <property type="protein sequence ID" value="UOP05382.1"/>
    <property type="molecule type" value="Genomic_DNA"/>
</dbReference>
<gene>
    <name evidence="2" type="ORF">LVJ77_04110</name>
</gene>
<dbReference type="RefSeq" id="WP_156900814.1">
    <property type="nucleotide sequence ID" value="NZ_CP091521.1"/>
</dbReference>
<evidence type="ECO:0000313" key="3">
    <source>
        <dbReference type="Proteomes" id="UP000831534"/>
    </source>
</evidence>
<accession>A0A8T9MYW3</accession>
<dbReference type="AlphaFoldDB" id="A0A8T9MYW3"/>
<protein>
    <submittedName>
        <fullName evidence="2">DUF6636 domain-containing protein</fullName>
    </submittedName>
</protein>
<dbReference type="Pfam" id="PF20341">
    <property type="entry name" value="DUF6636"/>
    <property type="match status" value="1"/>
</dbReference>
<evidence type="ECO:0000313" key="2">
    <source>
        <dbReference type="EMBL" id="UOP05382.1"/>
    </source>
</evidence>
<name>A0A8T9MYW3_9NEIS</name>
<feature type="chain" id="PRO_5035827578" evidence="1">
    <location>
        <begin position="22"/>
        <end position="151"/>
    </location>
</feature>
<sequence>MKYITSFLFASAVLLCHAAQADTGVTDFQGFHTQNHTVSCVGYRQSAENPSFVGCSVNGEFVKHKYKRDKDCELDWGSNFSVRKKGKAEIDCAGDTYAIGDESRLLKTGQTVRGDGWTCTAVKDNGIKCLNTQGNGFVLSKKKQMLIHRKR</sequence>
<reference evidence="2" key="2">
    <citation type="submission" date="2024-09" db="EMBL/GenBank/DDBJ databases">
        <authorList>
            <person name="Veyrier F.J."/>
        </authorList>
    </citation>
    <scope>NUCLEOTIDE SEQUENCE</scope>
    <source>
        <strain evidence="2">17694</strain>
    </source>
</reference>
<dbReference type="Proteomes" id="UP000831534">
    <property type="component" value="Chromosome"/>
</dbReference>
<feature type="signal peptide" evidence="1">
    <location>
        <begin position="1"/>
        <end position="21"/>
    </location>
</feature>
<dbReference type="InterPro" id="IPR046576">
    <property type="entry name" value="DUF6636"/>
</dbReference>